<sequence>MKKEEYKIYIIGAGISGLIAAKVLENYGYSPTILEASDRAGGRVQTDNIENYALDHGFQVLLTAYPAAQKYLDFSTLSLQKFLPGATIFKNKQQKTIGDPTRNLSLLLPTLFANIGSFSDKIKILKLNKKLKKKSIDAIFKEKETSTLAYLEDFGFSTQIIEDFFKPFFSGIFLESKLDTSSRMFEFVYKMFGEGYAALPKDGINAITNQLVSNLKKTDFRYNNRVQKVEDKKITLDNGEQIEAHFTIIATEASPLLQNLKNQKEEWQSCDTLYFECDHRSIQKPLIGLIATSDALINNIFYHTSFDTNTHKKQLLSVTIVKPHQLTQEKLIEKVKQELSEYCDINVSKFLKHYNIPKALPKLENIQGYIMPSETKITTTIFLAGDVLLNGSLNAAMLSGESAALGIVETLEDGLVVEEFTSEFN</sequence>
<reference evidence="2 3" key="1">
    <citation type="submission" date="2019-06" db="EMBL/GenBank/DDBJ databases">
        <authorList>
            <person name="Meng X."/>
        </authorList>
    </citation>
    <scope>NUCLEOTIDE SEQUENCE [LARGE SCALE GENOMIC DNA]</scope>
    <source>
        <strain evidence="2 3">M625</strain>
    </source>
</reference>
<dbReference type="AlphaFoldDB" id="A0A504JLK5"/>
<keyword evidence="3" id="KW-1185">Reference proteome</keyword>
<evidence type="ECO:0000313" key="2">
    <source>
        <dbReference type="EMBL" id="TPN88678.1"/>
    </source>
</evidence>
<accession>A0A504JLK5</accession>
<gene>
    <name evidence="2" type="ORF">FHK87_00250</name>
</gene>
<evidence type="ECO:0000313" key="3">
    <source>
        <dbReference type="Proteomes" id="UP000315540"/>
    </source>
</evidence>
<dbReference type="PANTHER" id="PTHR42841">
    <property type="entry name" value="AMINE OXIDASE"/>
    <property type="match status" value="1"/>
</dbReference>
<organism evidence="2 3">
    <name type="scientific">Aquimarina algicola</name>
    <dbReference type="NCBI Taxonomy" id="2589995"/>
    <lineage>
        <taxon>Bacteria</taxon>
        <taxon>Pseudomonadati</taxon>
        <taxon>Bacteroidota</taxon>
        <taxon>Flavobacteriia</taxon>
        <taxon>Flavobacteriales</taxon>
        <taxon>Flavobacteriaceae</taxon>
        <taxon>Aquimarina</taxon>
    </lineage>
</organism>
<dbReference type="RefSeq" id="WP_140588396.1">
    <property type="nucleotide sequence ID" value="NZ_VFWZ01000001.1"/>
</dbReference>
<dbReference type="Pfam" id="PF01593">
    <property type="entry name" value="Amino_oxidase"/>
    <property type="match status" value="1"/>
</dbReference>
<protein>
    <submittedName>
        <fullName evidence="2">FAD-dependent oxidoreductase</fullName>
    </submittedName>
</protein>
<dbReference type="Gene3D" id="3.50.50.60">
    <property type="entry name" value="FAD/NAD(P)-binding domain"/>
    <property type="match status" value="1"/>
</dbReference>
<dbReference type="InterPro" id="IPR036188">
    <property type="entry name" value="FAD/NAD-bd_sf"/>
</dbReference>
<dbReference type="SUPFAM" id="SSF51905">
    <property type="entry name" value="FAD/NAD(P)-binding domain"/>
    <property type="match status" value="1"/>
</dbReference>
<dbReference type="OrthoDB" id="9767561at2"/>
<dbReference type="InterPro" id="IPR002937">
    <property type="entry name" value="Amino_oxidase"/>
</dbReference>
<dbReference type="EMBL" id="VFWZ01000001">
    <property type="protein sequence ID" value="TPN88678.1"/>
    <property type="molecule type" value="Genomic_DNA"/>
</dbReference>
<proteinExistence type="predicted"/>
<comment type="caution">
    <text evidence="2">The sequence shown here is derived from an EMBL/GenBank/DDBJ whole genome shotgun (WGS) entry which is preliminary data.</text>
</comment>
<evidence type="ECO:0000259" key="1">
    <source>
        <dbReference type="Pfam" id="PF01593"/>
    </source>
</evidence>
<dbReference type="Proteomes" id="UP000315540">
    <property type="component" value="Unassembled WGS sequence"/>
</dbReference>
<name>A0A504JLK5_9FLAO</name>
<dbReference type="GO" id="GO:0016491">
    <property type="term" value="F:oxidoreductase activity"/>
    <property type="evidence" value="ECO:0007669"/>
    <property type="project" value="InterPro"/>
</dbReference>
<feature type="domain" description="Amine oxidase" evidence="1">
    <location>
        <begin position="15"/>
        <end position="404"/>
    </location>
</feature>